<dbReference type="AlphaFoldDB" id="A0A1E1X827"/>
<protein>
    <submittedName>
        <fullName evidence="2">Putative paramyosin</fullName>
    </submittedName>
</protein>
<feature type="coiled-coil region" evidence="1">
    <location>
        <begin position="41"/>
        <end position="76"/>
    </location>
</feature>
<feature type="non-terminal residue" evidence="2">
    <location>
        <position position="1"/>
    </location>
</feature>
<sequence length="679" mass="77223">HGRALTSYQQETTDDEAYVVDTLKDIGRTLKEKFLVIGNHIQNKTQELKEAAGKHAEQIKEQLKGLGEQLTKSRDALAKKLFELFSPARYSDQSGNIFQTLASLATLREKLQKFINEVHSATGEKWEKLKSMIHELRSEIRQKVQELLHGSTTPAIYSALDVYEEDDAGEEYVVETLKDIGRSLKDQFLVIGNHIQNKTHELKEAVGQHAQEIKEQLKGLGEQLKKSREALAKKLFELFSPARYSDQSGNIFQPLASLATLREKLQKFLSEVHSATGEKWEKLKALIHELRSEIRQKVQELLGQKMGAGVNTNSNKDTEEPASLLARRTLSLATRMFSLRWRLAVLLRELEEGGAEKWNDVKVKIDRLRKEILYQTELYLNRTKPLSAFYYGNDENEEVEYVLGTLKGVAHTLKEKFLVLGEKIKAKVAELKVAVGEHAVLVQGQLNELLLQLQQSREQLKKQLFDLFRPSQYASFQGNAVTIYEKLAVLREKLRKFLEDIKSLSGEKWERAKEAIAELRREIREKVQELLGGEKRGPALYLAEDRAAKKSVVDTLKDAATTLKEKFQILGKKIQAKVAELRDAVGEHAVTVKQQLESLQSKFNKAHSDLMAKLFDLFRVAQYDALDGAKDEHQLSLLELKLEQLLCMTGASPAEEWPSLEGAVSELCQEMEAYLKKHE</sequence>
<feature type="coiled-coil region" evidence="1">
    <location>
        <begin position="487"/>
        <end position="536"/>
    </location>
</feature>
<dbReference type="Gene3D" id="1.20.120.20">
    <property type="entry name" value="Apolipoprotein"/>
    <property type="match status" value="3"/>
</dbReference>
<reference evidence="2" key="1">
    <citation type="journal article" date="2017" name="Front. Cell. Infect. Microbiol.">
        <title>The Distinct Transcriptional Response of the Midgut of Amblyomma sculptum and Amblyomma aureolatum Ticks to Rickettsia rickettsii Correlates to Their Differences in Susceptibility to Infection.</title>
        <authorList>
            <person name="Martins L.A."/>
            <person name="Galletti M.F.B.M."/>
            <person name="Ribeiro J.M."/>
            <person name="Fujita A."/>
            <person name="Costa F.B."/>
            <person name="Labruna M.B."/>
            <person name="Daffre S."/>
            <person name="Fogaca A.C."/>
        </authorList>
    </citation>
    <scope>NUCLEOTIDE SEQUENCE</scope>
</reference>
<proteinExistence type="evidence at transcript level"/>
<organism evidence="2">
    <name type="scientific">Amblyomma aureolatum</name>
    <dbReference type="NCBI Taxonomy" id="187763"/>
    <lineage>
        <taxon>Eukaryota</taxon>
        <taxon>Metazoa</taxon>
        <taxon>Ecdysozoa</taxon>
        <taxon>Arthropoda</taxon>
        <taxon>Chelicerata</taxon>
        <taxon>Arachnida</taxon>
        <taxon>Acari</taxon>
        <taxon>Parasitiformes</taxon>
        <taxon>Ixodida</taxon>
        <taxon>Ixodoidea</taxon>
        <taxon>Ixodidae</taxon>
        <taxon>Amblyomminae</taxon>
        <taxon>Amblyomma</taxon>
    </lineage>
</organism>
<dbReference type="EMBL" id="GFAC01003776">
    <property type="protein sequence ID" value="JAT95412.1"/>
    <property type="molecule type" value="mRNA"/>
</dbReference>
<evidence type="ECO:0000313" key="2">
    <source>
        <dbReference type="EMBL" id="JAT95412.1"/>
    </source>
</evidence>
<accession>A0A1E1X827</accession>
<dbReference type="SUPFAM" id="SSF58113">
    <property type="entry name" value="Apolipoprotein A-I"/>
    <property type="match status" value="3"/>
</dbReference>
<name>A0A1E1X827_9ACAR</name>
<dbReference type="PANTHER" id="PTHR18976">
    <property type="entry name" value="APOLIPOPROTEIN"/>
    <property type="match status" value="1"/>
</dbReference>
<dbReference type="InterPro" id="IPR050163">
    <property type="entry name" value="Apolipoprotein_A1/A4/E"/>
</dbReference>
<keyword evidence="1" id="KW-0175">Coiled coil</keyword>
<dbReference type="PANTHER" id="PTHR18976:SF34">
    <property type="entry name" value="LIPID-BINDING PROTEIN"/>
    <property type="match status" value="1"/>
</dbReference>
<evidence type="ECO:0000256" key="1">
    <source>
        <dbReference type="SAM" id="Coils"/>
    </source>
</evidence>